<organism evidence="1 2">
    <name type="scientific">Linnemannia hyalina</name>
    <dbReference type="NCBI Taxonomy" id="64524"/>
    <lineage>
        <taxon>Eukaryota</taxon>
        <taxon>Fungi</taxon>
        <taxon>Fungi incertae sedis</taxon>
        <taxon>Mucoromycota</taxon>
        <taxon>Mortierellomycotina</taxon>
        <taxon>Mortierellomycetes</taxon>
        <taxon>Mortierellales</taxon>
        <taxon>Mortierellaceae</taxon>
        <taxon>Linnemannia</taxon>
    </lineage>
</organism>
<gene>
    <name evidence="1" type="ORF">KI688_003588</name>
</gene>
<reference evidence="1" key="1">
    <citation type="submission" date="2021-06" db="EMBL/GenBank/DDBJ databases">
        <title>Genome Sequence of Mortierella hyaline Strain SCG-10, a Cold-Adapted, Nitrate-Reducing Fungus Isolated from Soil in Minnesota, USA.</title>
        <authorList>
            <person name="Aldossari N."/>
        </authorList>
    </citation>
    <scope>NUCLEOTIDE SEQUENCE</scope>
    <source>
        <strain evidence="1">SCG-10</strain>
    </source>
</reference>
<accession>A0A9P7XND1</accession>
<proteinExistence type="predicted"/>
<protein>
    <submittedName>
        <fullName evidence="1">Uncharacterized protein</fullName>
    </submittedName>
</protein>
<dbReference type="EMBL" id="JAHRHY010000014">
    <property type="protein sequence ID" value="KAG9064400.1"/>
    <property type="molecule type" value="Genomic_DNA"/>
</dbReference>
<name>A0A9P7XND1_9FUNG</name>
<comment type="caution">
    <text evidence="1">The sequence shown here is derived from an EMBL/GenBank/DDBJ whole genome shotgun (WGS) entry which is preliminary data.</text>
</comment>
<dbReference type="Proteomes" id="UP000707451">
    <property type="component" value="Unassembled WGS sequence"/>
</dbReference>
<evidence type="ECO:0000313" key="2">
    <source>
        <dbReference type="Proteomes" id="UP000707451"/>
    </source>
</evidence>
<sequence length="90" mass="10691">MKCIRITKDQRAQCTQTHRWKKIYGRKLREDECLCGRTVAEHREQRCPGEQGDTRVAHRAVIDTLLGLRRMDIMERKGNMVIKELEEEHT</sequence>
<dbReference type="AlphaFoldDB" id="A0A9P7XND1"/>
<keyword evidence="2" id="KW-1185">Reference proteome</keyword>
<dbReference type="OrthoDB" id="2439840at2759"/>
<evidence type="ECO:0000313" key="1">
    <source>
        <dbReference type="EMBL" id="KAG9064400.1"/>
    </source>
</evidence>